<proteinExistence type="predicted"/>
<dbReference type="Pfam" id="PF00092">
    <property type="entry name" value="VWA"/>
    <property type="match status" value="1"/>
</dbReference>
<dbReference type="PROSITE" id="PS50234">
    <property type="entry name" value="VWFA"/>
    <property type="match status" value="1"/>
</dbReference>
<dbReference type="SUPFAM" id="SSF53850">
    <property type="entry name" value="Periplasmic binding protein-like II"/>
    <property type="match status" value="1"/>
</dbReference>
<dbReference type="SMART" id="SM00327">
    <property type="entry name" value="VWA"/>
    <property type="match status" value="1"/>
</dbReference>
<feature type="domain" description="VWFA" evidence="1">
    <location>
        <begin position="399"/>
        <end position="586"/>
    </location>
</feature>
<gene>
    <name evidence="2" type="ORF">DPM19_34125</name>
</gene>
<organism evidence="2 3">
    <name type="scientific">Actinomadura craniellae</name>
    <dbReference type="NCBI Taxonomy" id="2231787"/>
    <lineage>
        <taxon>Bacteria</taxon>
        <taxon>Bacillati</taxon>
        <taxon>Actinomycetota</taxon>
        <taxon>Actinomycetes</taxon>
        <taxon>Streptosporangiales</taxon>
        <taxon>Thermomonosporaceae</taxon>
        <taxon>Actinomadura</taxon>
    </lineage>
</organism>
<accession>A0A365GVB5</accession>
<evidence type="ECO:0000313" key="2">
    <source>
        <dbReference type="EMBL" id="RAY10728.1"/>
    </source>
</evidence>
<dbReference type="OrthoDB" id="5621159at2"/>
<dbReference type="AlphaFoldDB" id="A0A365GVB5"/>
<comment type="caution">
    <text evidence="2">The sequence shown here is derived from an EMBL/GenBank/DDBJ whole genome shotgun (WGS) entry which is preliminary data.</text>
</comment>
<reference evidence="2 3" key="1">
    <citation type="submission" date="2018-06" db="EMBL/GenBank/DDBJ databases">
        <title>Actinomadura craniellae sp. nov. isolated from marine sponge Craniella sp.</title>
        <authorList>
            <person name="Li L."/>
            <person name="Xu Q.H."/>
            <person name="Lin H.W."/>
            <person name="Lu Y.H."/>
        </authorList>
    </citation>
    <scope>NUCLEOTIDE SEQUENCE [LARGE SCALE GENOMIC DNA]</scope>
    <source>
        <strain evidence="2 3">LHW63021</strain>
    </source>
</reference>
<dbReference type="Proteomes" id="UP000251891">
    <property type="component" value="Unassembled WGS sequence"/>
</dbReference>
<dbReference type="RefSeq" id="WP_111872252.1">
    <property type="nucleotide sequence ID" value="NZ_QLYX01000026.1"/>
</dbReference>
<dbReference type="SUPFAM" id="SSF53300">
    <property type="entry name" value="vWA-like"/>
    <property type="match status" value="1"/>
</dbReference>
<protein>
    <submittedName>
        <fullName evidence="2">VWA domain-containing protein</fullName>
    </submittedName>
</protein>
<dbReference type="InterPro" id="IPR002035">
    <property type="entry name" value="VWF_A"/>
</dbReference>
<evidence type="ECO:0000259" key="1">
    <source>
        <dbReference type="PROSITE" id="PS50234"/>
    </source>
</evidence>
<dbReference type="Gene3D" id="3.40.50.410">
    <property type="entry name" value="von Willebrand factor, type A domain"/>
    <property type="match status" value="1"/>
</dbReference>
<keyword evidence="3" id="KW-1185">Reference proteome</keyword>
<sequence length="590" mass="63583">MGNSTKGLVTAAALAVALLAGGAWWTLKPGPGDRDCAGTTRLRLAASQDKVGVLQRAADAYARTSDVDGMCVRVTVDSKNSGTAMLALARGWNEREDGPRPDIWSPASTTWVTLLRERAQQADRPSPVIDGEVQPIMTSPLTIAMPEPMARALGWPDKPLGWEDLTKLATDPRGWAAYGHPEWGAFRLGKTNPNLSTSGLNATIGAYFSTTGTTGDLTPADIADRENRAFVHDLEKSIVHYGATTLTFLSNLQQADDRGQALSYISAVTVEEGAVWHYNQGNPAQDPATLGRHRPPSVPLVAVYPKEGTLYSDHPYVPLAGLTPAKRKAADDFLRYLHGPQSRALFDRYGWRDHQRRAGPTIQRAPGLNPATFEARSLPGPRVLDLVLQSWSELRKPANVLLVVDRSGSMTEPVPGTGKNKGDLAKTAAIESLVEFRGHDRVGLWAFSSRLDGDRDWQELVTLGPMDANRRTSLRARLSGLPLGGGTGLYNTVAAAYEKLRAAPDEGAINAVVVLTDGKNETQGGLGLEDLLGRLRAGEERRVRVFAIGYGKDADQRVLGDIARAAEGASYDSADPNGIREVFAEVISNF</sequence>
<evidence type="ECO:0000313" key="3">
    <source>
        <dbReference type="Proteomes" id="UP000251891"/>
    </source>
</evidence>
<dbReference type="EMBL" id="QLYX01000026">
    <property type="protein sequence ID" value="RAY10728.1"/>
    <property type="molecule type" value="Genomic_DNA"/>
</dbReference>
<dbReference type="Pfam" id="PF13531">
    <property type="entry name" value="SBP_bac_11"/>
    <property type="match status" value="1"/>
</dbReference>
<dbReference type="InterPro" id="IPR036465">
    <property type="entry name" value="vWFA_dom_sf"/>
</dbReference>
<name>A0A365GVB5_9ACTN</name>